<protein>
    <submittedName>
        <fullName evidence="2">Uncharacterized protein</fullName>
    </submittedName>
</protein>
<accession>A0A1H2DPT3</accession>
<organism evidence="2 3">
    <name type="scientific">Gordonia westfalica</name>
    <dbReference type="NCBI Taxonomy" id="158898"/>
    <lineage>
        <taxon>Bacteria</taxon>
        <taxon>Bacillati</taxon>
        <taxon>Actinomycetota</taxon>
        <taxon>Actinomycetes</taxon>
        <taxon>Mycobacteriales</taxon>
        <taxon>Gordoniaceae</taxon>
        <taxon>Gordonia</taxon>
    </lineage>
</organism>
<proteinExistence type="predicted"/>
<dbReference type="Proteomes" id="UP000183180">
    <property type="component" value="Unassembled WGS sequence"/>
</dbReference>
<gene>
    <name evidence="2" type="ORF">SAMN04488548_11222</name>
</gene>
<name>A0A1H2DPT3_9ACTN</name>
<reference evidence="2 3" key="1">
    <citation type="submission" date="2016-10" db="EMBL/GenBank/DDBJ databases">
        <authorList>
            <person name="de Groot N.N."/>
        </authorList>
    </citation>
    <scope>NUCLEOTIDE SEQUENCE [LARGE SCALE GENOMIC DNA]</scope>
    <source>
        <strain evidence="2 3">DSM 44215</strain>
    </source>
</reference>
<feature type="non-terminal residue" evidence="2">
    <location>
        <position position="268"/>
    </location>
</feature>
<dbReference type="AlphaFoldDB" id="A0A1H2DPT3"/>
<dbReference type="EMBL" id="FNLM01000012">
    <property type="protein sequence ID" value="SDT84902.1"/>
    <property type="molecule type" value="Genomic_DNA"/>
</dbReference>
<sequence>MCFAQAGHPLPRPRSFGAAHHMCPSAHTHCNFVFDPADVTPRAGSTSCPRSSSLSGLAVAAFAAIAGAAVCVRASLALHRSPRIPFGVRENSVPQWSSSTMPVPRSRGSLPPGCAGCDLTTRRRSDSPIVDLTWQRPVTVRTPHRSYLRAGNTVGILSRCSGSSPSPATHAHTSTPPRCFVVRLRRHRSVRLLVDPLTLQVDSDPGCRGRVAAVNLSALLTSTLAAPLPQPPRRLRLLPQIPAGTALPPPRLAGRHLEVPSPSLRSIR</sequence>
<evidence type="ECO:0000313" key="3">
    <source>
        <dbReference type="Proteomes" id="UP000183180"/>
    </source>
</evidence>
<evidence type="ECO:0000256" key="1">
    <source>
        <dbReference type="SAM" id="MobiDB-lite"/>
    </source>
</evidence>
<feature type="region of interest" description="Disordered" evidence="1">
    <location>
        <begin position="245"/>
        <end position="268"/>
    </location>
</feature>
<evidence type="ECO:0000313" key="2">
    <source>
        <dbReference type="EMBL" id="SDT84902.1"/>
    </source>
</evidence>